<evidence type="ECO:0000256" key="1">
    <source>
        <dbReference type="ARBA" id="ARBA00023002"/>
    </source>
</evidence>
<keyword evidence="1" id="KW-0560">Oxidoreductase</keyword>
<dbReference type="PANTHER" id="PTHR43157">
    <property type="entry name" value="PHOSPHATIDYLINOSITOL-GLYCAN BIOSYNTHESIS CLASS F PROTEIN-RELATED"/>
    <property type="match status" value="1"/>
</dbReference>
<dbReference type="Pfam" id="PF00106">
    <property type="entry name" value="adh_short"/>
    <property type="match status" value="1"/>
</dbReference>
<dbReference type="Gene3D" id="3.40.50.720">
    <property type="entry name" value="NAD(P)-binding Rossmann-like Domain"/>
    <property type="match status" value="1"/>
</dbReference>
<dbReference type="RefSeq" id="WP_203865820.1">
    <property type="nucleotide sequence ID" value="NZ_BONW01000009.1"/>
</dbReference>
<dbReference type="InterPro" id="IPR002347">
    <property type="entry name" value="SDR_fam"/>
</dbReference>
<dbReference type="PANTHER" id="PTHR43157:SF31">
    <property type="entry name" value="PHOSPHATIDYLINOSITOL-GLYCAN BIOSYNTHESIS CLASS F PROTEIN"/>
    <property type="match status" value="1"/>
</dbReference>
<dbReference type="Proteomes" id="UP000646749">
    <property type="component" value="Unassembled WGS sequence"/>
</dbReference>
<accession>A0ABQ4DXP6</accession>
<proteinExistence type="predicted"/>
<organism evidence="2 3">
    <name type="scientific">Plantactinospora endophytica</name>
    <dbReference type="NCBI Taxonomy" id="673535"/>
    <lineage>
        <taxon>Bacteria</taxon>
        <taxon>Bacillati</taxon>
        <taxon>Actinomycetota</taxon>
        <taxon>Actinomycetes</taxon>
        <taxon>Micromonosporales</taxon>
        <taxon>Micromonosporaceae</taxon>
        <taxon>Plantactinospora</taxon>
    </lineage>
</organism>
<dbReference type="PRINTS" id="PR00081">
    <property type="entry name" value="GDHRDH"/>
</dbReference>
<evidence type="ECO:0000313" key="2">
    <source>
        <dbReference type="EMBL" id="GIG87233.1"/>
    </source>
</evidence>
<protein>
    <submittedName>
        <fullName evidence="2">Oxidoreductase</fullName>
    </submittedName>
</protein>
<comment type="caution">
    <text evidence="2">The sequence shown here is derived from an EMBL/GenBank/DDBJ whole genome shotgun (WGS) entry which is preliminary data.</text>
</comment>
<evidence type="ECO:0000313" key="3">
    <source>
        <dbReference type="Proteomes" id="UP000646749"/>
    </source>
</evidence>
<gene>
    <name evidence="2" type="ORF">Pen02_21690</name>
</gene>
<dbReference type="EMBL" id="BONW01000009">
    <property type="protein sequence ID" value="GIG87233.1"/>
    <property type="molecule type" value="Genomic_DNA"/>
</dbReference>
<keyword evidence="3" id="KW-1185">Reference proteome</keyword>
<reference evidence="2 3" key="1">
    <citation type="submission" date="2021-01" db="EMBL/GenBank/DDBJ databases">
        <title>Whole genome shotgun sequence of Plantactinospora endophytica NBRC 110450.</title>
        <authorList>
            <person name="Komaki H."/>
            <person name="Tamura T."/>
        </authorList>
    </citation>
    <scope>NUCLEOTIDE SEQUENCE [LARGE SCALE GENOMIC DNA]</scope>
    <source>
        <strain evidence="2 3">NBRC 110450</strain>
    </source>
</reference>
<dbReference type="InterPro" id="IPR036291">
    <property type="entry name" value="NAD(P)-bd_dom_sf"/>
</dbReference>
<sequence length="316" mass="33529">MSWNPETWNPEALPDLTGRTYAVTGGNAGIGYFVTEQLAAAGGRVVILGRSQERMRAAVEAIRRQVPAADLGTIRLDLADLDSVASTAAALTRLDRLDALIENAGVSSPGRQRTTTRQGFELAVGTNHLGHFALTALTLPVLTATPGSRVVPVGSIMTRKTGFDLDDLLSERSYAPRQAYVRSKHAVQMFGFALDRRLRDAGADVRSIVLHPGLGLDSASPRRPGINEPSPLARISGRLLSRVAQGKHRAARVAVRAAVDPEADGGQYYGPARRGVGDPVPVPPPEIDTDPALAARLWAMSEELTGISLAVPAGRS</sequence>
<dbReference type="SUPFAM" id="SSF51735">
    <property type="entry name" value="NAD(P)-binding Rossmann-fold domains"/>
    <property type="match status" value="1"/>
</dbReference>
<name>A0ABQ4DXP6_9ACTN</name>